<evidence type="ECO:0000313" key="2">
    <source>
        <dbReference type="Proteomes" id="UP000708347"/>
    </source>
</evidence>
<protein>
    <submittedName>
        <fullName evidence="1">Uncharacterized protein</fullName>
    </submittedName>
</protein>
<keyword evidence="2" id="KW-1185">Reference proteome</keyword>
<evidence type="ECO:0000313" key="1">
    <source>
        <dbReference type="EMBL" id="NTY62191.1"/>
    </source>
</evidence>
<proteinExistence type="predicted"/>
<dbReference type="Proteomes" id="UP000708347">
    <property type="component" value="Unassembled WGS sequence"/>
</dbReference>
<sequence length="84" mass="9473">MTMTPRQQQIPHPRAAARPVVCVLAPSWRRRHSACTCGWRGRRRLLRAVAVLDALTHARDVGCEPAIPLVYRQILTRRPGGPRS</sequence>
<comment type="caution">
    <text evidence="1">The sequence shown here is derived from an EMBL/GenBank/DDBJ whole genome shotgun (WGS) entry which is preliminary data.</text>
</comment>
<dbReference type="EMBL" id="VBSB01000014">
    <property type="protein sequence ID" value="NTY62191.1"/>
    <property type="molecule type" value="Genomic_DNA"/>
</dbReference>
<gene>
    <name evidence="1" type="ORF">FEG63_21860</name>
</gene>
<reference evidence="1 2" key="1">
    <citation type="submission" date="2019-05" db="EMBL/GenBank/DDBJ databases">
        <title>Mycolicibacterium sphagni ENV482 genome assembly.</title>
        <authorList>
            <person name="Chen W."/>
            <person name="Faulkner N.W."/>
            <person name="Hyman M.R."/>
        </authorList>
    </citation>
    <scope>NUCLEOTIDE SEQUENCE [LARGE SCALE GENOMIC DNA]</scope>
    <source>
        <strain evidence="1 2">ENV482</strain>
    </source>
</reference>
<name>A0ABX2K570_9MYCO</name>
<organism evidence="1 2">
    <name type="scientific">Mycolicibacterium sphagni</name>
    <dbReference type="NCBI Taxonomy" id="1786"/>
    <lineage>
        <taxon>Bacteria</taxon>
        <taxon>Bacillati</taxon>
        <taxon>Actinomycetota</taxon>
        <taxon>Actinomycetes</taxon>
        <taxon>Mycobacteriales</taxon>
        <taxon>Mycobacteriaceae</taxon>
        <taxon>Mycolicibacterium</taxon>
    </lineage>
</organism>
<accession>A0ABX2K570</accession>